<dbReference type="SUPFAM" id="SSF55874">
    <property type="entry name" value="ATPase domain of HSP90 chaperone/DNA topoisomerase II/histidine kinase"/>
    <property type="match status" value="1"/>
</dbReference>
<dbReference type="Proteomes" id="UP000293912">
    <property type="component" value="Chromosome"/>
</dbReference>
<evidence type="ECO:0008006" key="3">
    <source>
        <dbReference type="Google" id="ProtNLM"/>
    </source>
</evidence>
<evidence type="ECO:0000313" key="2">
    <source>
        <dbReference type="Proteomes" id="UP000293912"/>
    </source>
</evidence>
<accession>A0A4V1ABM7</accession>
<dbReference type="InterPro" id="IPR036890">
    <property type="entry name" value="HATPase_C_sf"/>
</dbReference>
<dbReference type="AlphaFoldDB" id="A0A4V1ABM7"/>
<name>A0A4V1ABM7_HYDPS</name>
<keyword evidence="2" id="KW-1185">Reference proteome</keyword>
<evidence type="ECO:0000313" key="1">
    <source>
        <dbReference type="EMBL" id="QBM28503.1"/>
    </source>
</evidence>
<dbReference type="EMBL" id="CP037867">
    <property type="protein sequence ID" value="QBM28503.1"/>
    <property type="molecule type" value="Genomic_DNA"/>
</dbReference>
<dbReference type="KEGG" id="hpse:HPF_12455"/>
<reference evidence="1 2" key="1">
    <citation type="submission" date="2019-03" db="EMBL/GenBank/DDBJ databases">
        <authorList>
            <person name="Sebastian G."/>
            <person name="Baumann P."/>
            <person name="Ruckert C."/>
            <person name="Kalinowski J."/>
            <person name="Nebel B."/>
            <person name="Takors R."/>
            <person name="Blombach B."/>
        </authorList>
    </citation>
    <scope>NUCLEOTIDE SEQUENCE [LARGE SCALE GENOMIC DNA]</scope>
    <source>
        <strain evidence="1 2">DSM 1084</strain>
    </source>
</reference>
<proteinExistence type="predicted"/>
<dbReference type="RefSeq" id="WP_133156798.1">
    <property type="nucleotide sequence ID" value="NZ_CP037867.1"/>
</dbReference>
<dbReference type="Gene3D" id="3.30.565.10">
    <property type="entry name" value="Histidine kinase-like ATPase, C-terminal domain"/>
    <property type="match status" value="1"/>
</dbReference>
<gene>
    <name evidence="1" type="ORF">HPF_12455</name>
</gene>
<organism evidence="1 2">
    <name type="scientific">Hydrogenophaga pseudoflava</name>
    <name type="common">Pseudomonas carboxydoflava</name>
    <dbReference type="NCBI Taxonomy" id="47421"/>
    <lineage>
        <taxon>Bacteria</taxon>
        <taxon>Pseudomonadati</taxon>
        <taxon>Pseudomonadota</taxon>
        <taxon>Betaproteobacteria</taxon>
        <taxon>Burkholderiales</taxon>
        <taxon>Comamonadaceae</taxon>
        <taxon>Hydrogenophaga</taxon>
    </lineage>
</organism>
<sequence length="545" mass="60631">MKIQIRFNEEGALRNQRYAFTDRFTLVTELLQNARRAGARHISVEHLPEEQVLRVVDDGQGVGDFQKLLSFHESGWDEGLADREHPFGVGFTKCLYASSRIVVVSGRQQVDIDTAAALRRESFDVTTTRRAVNGTAIELHGVEIIDLAKQMETLCEGFPVDVVFNGTPMARRYAEDNIALSPTPIGAVHVSGNRDGKATYATLVFLQGFCVHRPPYFQDGAVNVVHLDPQQFMARLPDREQLIDADQQLKRIDAQVKQSWRSILEVAKTQLGPQDFVATYFDAMLQWQHQDLLNDMDELPAALFQRISGYPIQTHYGEQDYLEPTAAAPTRADIESGQVTLVSIGAVSEENAAHWMLARQKQWLLAEAYRLHSGHWLHPHVHYPDLEKAVVEPQGETARITLEGRWVWPQVVLCESVHIRIGGHEAILADDGVCHDGNLLMPANEVSGEAIRQLSDYVDGNDQYREDEAEADCTALADLIRRLRSTDPVATLSSLLSELGLGKYALLHGRRFEVTVGVGTMPGCSVELVCAEEALASSGNGHAER</sequence>
<protein>
    <recommendedName>
        <fullName evidence="3">ATP-binding protein</fullName>
    </recommendedName>
</protein>